<dbReference type="EMBL" id="JAGSPN010000007">
    <property type="protein sequence ID" value="MBR7782684.1"/>
    <property type="molecule type" value="Genomic_DNA"/>
</dbReference>
<dbReference type="InterPro" id="IPR016912">
    <property type="entry name" value="Phage_P2_GpU"/>
</dbReference>
<proteinExistence type="predicted"/>
<evidence type="ECO:0000313" key="1">
    <source>
        <dbReference type="EMBL" id="MBR7782684.1"/>
    </source>
</evidence>
<protein>
    <submittedName>
        <fullName evidence="1">Phage tail protein</fullName>
    </submittedName>
</protein>
<dbReference type="RefSeq" id="WP_212687990.1">
    <property type="nucleotide sequence ID" value="NZ_JAGSPN010000007.1"/>
</dbReference>
<keyword evidence="2" id="KW-1185">Reference proteome</keyword>
<dbReference type="Pfam" id="PF06995">
    <property type="entry name" value="Phage_P2_GpU"/>
    <property type="match status" value="1"/>
</dbReference>
<comment type="caution">
    <text evidence="1">The sequence shown here is derived from an EMBL/GenBank/DDBJ whole genome shotgun (WGS) entry which is preliminary data.</text>
</comment>
<evidence type="ECO:0000313" key="2">
    <source>
        <dbReference type="Proteomes" id="UP000680067"/>
    </source>
</evidence>
<gene>
    <name evidence="1" type="ORF">KDM89_11060</name>
</gene>
<sequence length="143" mass="16074">MMMSIGQFVFSLSTLAYQDFQRQQEWKHPATPRVGARDAHQYVGEGDDTITFSGWIAPGFNGDITSLDDLRDLADEGRANVLVEGTGRIFGEFVITHLSEGRTLFFEDGFPRRVEFSLSLKRVDRGDRIDSHSGSGRDEVLED</sequence>
<reference evidence="1" key="1">
    <citation type="submission" date="2021-04" db="EMBL/GenBank/DDBJ databases">
        <title>novel species isolated from subtropical streams in China.</title>
        <authorList>
            <person name="Lu H."/>
        </authorList>
    </citation>
    <scope>NUCLEOTIDE SEQUENCE</scope>
    <source>
        <strain evidence="1">LFS511W</strain>
    </source>
</reference>
<dbReference type="InterPro" id="IPR009734">
    <property type="entry name" value="Myoviridae_GpU"/>
</dbReference>
<dbReference type="PIRSF" id="PIRSF029208">
    <property type="entry name" value="Phage_tail_GPU"/>
    <property type="match status" value="1"/>
</dbReference>
<organism evidence="1 2">
    <name type="scientific">Undibacterium luofuense</name>
    <dbReference type="NCBI Taxonomy" id="2828733"/>
    <lineage>
        <taxon>Bacteria</taxon>
        <taxon>Pseudomonadati</taxon>
        <taxon>Pseudomonadota</taxon>
        <taxon>Betaproteobacteria</taxon>
        <taxon>Burkholderiales</taxon>
        <taxon>Oxalobacteraceae</taxon>
        <taxon>Undibacterium</taxon>
    </lineage>
</organism>
<dbReference type="Proteomes" id="UP000680067">
    <property type="component" value="Unassembled WGS sequence"/>
</dbReference>
<accession>A0A941DMD7</accession>
<name>A0A941DMD7_9BURK</name>
<dbReference type="AlphaFoldDB" id="A0A941DMD7"/>